<evidence type="ECO:0000256" key="2">
    <source>
        <dbReference type="SAM" id="Phobius"/>
    </source>
</evidence>
<proteinExistence type="predicted"/>
<keyword evidence="2" id="KW-0472">Membrane</keyword>
<organism evidence="3 4">
    <name type="scientific">Methyloligella halotolerans</name>
    <dbReference type="NCBI Taxonomy" id="1177755"/>
    <lineage>
        <taxon>Bacteria</taxon>
        <taxon>Pseudomonadati</taxon>
        <taxon>Pseudomonadota</taxon>
        <taxon>Alphaproteobacteria</taxon>
        <taxon>Hyphomicrobiales</taxon>
        <taxon>Hyphomicrobiaceae</taxon>
        <taxon>Methyloligella</taxon>
    </lineage>
</organism>
<feature type="transmembrane region" description="Helical" evidence="2">
    <location>
        <begin position="74"/>
        <end position="95"/>
    </location>
</feature>
<keyword evidence="2" id="KW-0812">Transmembrane</keyword>
<dbReference type="EMBL" id="MASI01000001">
    <property type="protein sequence ID" value="ODA69032.1"/>
    <property type="molecule type" value="Genomic_DNA"/>
</dbReference>
<comment type="caution">
    <text evidence="3">The sequence shown here is derived from an EMBL/GenBank/DDBJ whole genome shotgun (WGS) entry which is preliminary data.</text>
</comment>
<sequence length="131" mass="13940">MNGTFFANGAPKASDMSTRADTPEHPIAKRGSDNPLAIFVTALSAAICLAISFGLVFEAFAVAAGGLFNFGETYLWVTGGLIGAITLWLFVWCLFRSIHVERRLRAGLDVDQPTLSIFGNPSRGTSGASQE</sequence>
<protein>
    <submittedName>
        <fullName evidence="3">Uncharacterized protein</fullName>
    </submittedName>
</protein>
<reference evidence="3 4" key="1">
    <citation type="submission" date="2016-07" db="EMBL/GenBank/DDBJ databases">
        <title>Draft genome sequence of Methyloligella halotolerans C2T (VKM B-2706T=CCUG 61687T=DSM 25045T), a halotolerant polyhydroxybutyrate accumulating methylotroph.</title>
        <authorList>
            <person name="Vasilenko O.V."/>
            <person name="Doronina N.V."/>
            <person name="Poroshina M.N."/>
            <person name="Tarlachkov S.V."/>
            <person name="Trotsenko Y.A."/>
        </authorList>
    </citation>
    <scope>NUCLEOTIDE SEQUENCE [LARGE SCALE GENOMIC DNA]</scope>
    <source>
        <strain evidence="3 4">VKM B-2706</strain>
    </source>
</reference>
<gene>
    <name evidence="3" type="ORF">A7A08_00868</name>
</gene>
<feature type="region of interest" description="Disordered" evidence="1">
    <location>
        <begin position="1"/>
        <end position="22"/>
    </location>
</feature>
<keyword evidence="4" id="KW-1185">Reference proteome</keyword>
<evidence type="ECO:0000313" key="4">
    <source>
        <dbReference type="Proteomes" id="UP000095087"/>
    </source>
</evidence>
<feature type="transmembrane region" description="Helical" evidence="2">
    <location>
        <begin position="36"/>
        <end position="68"/>
    </location>
</feature>
<evidence type="ECO:0000313" key="3">
    <source>
        <dbReference type="EMBL" id="ODA69032.1"/>
    </source>
</evidence>
<keyword evidence="2" id="KW-1133">Transmembrane helix</keyword>
<evidence type="ECO:0000256" key="1">
    <source>
        <dbReference type="SAM" id="MobiDB-lite"/>
    </source>
</evidence>
<name>A0A1E2S3Q6_9HYPH</name>
<dbReference type="AlphaFoldDB" id="A0A1E2S3Q6"/>
<dbReference type="Proteomes" id="UP000095087">
    <property type="component" value="Unassembled WGS sequence"/>
</dbReference>
<dbReference type="STRING" id="1177755.A7A08_00868"/>
<accession>A0A1E2S3Q6</accession>